<dbReference type="Pfam" id="PF13302">
    <property type="entry name" value="Acetyltransf_3"/>
    <property type="match status" value="1"/>
</dbReference>
<accession>A0A919GUZ4</accession>
<dbReference type="Gene3D" id="3.40.630.30">
    <property type="match status" value="1"/>
</dbReference>
<dbReference type="GO" id="GO:0016747">
    <property type="term" value="F:acyltransferase activity, transferring groups other than amino-acyl groups"/>
    <property type="evidence" value="ECO:0007669"/>
    <property type="project" value="InterPro"/>
</dbReference>
<proteinExistence type="predicted"/>
<dbReference type="EMBL" id="BNEE01000006">
    <property type="protein sequence ID" value="GHI85197.1"/>
    <property type="molecule type" value="Genomic_DNA"/>
</dbReference>
<protein>
    <submittedName>
        <fullName evidence="2">Amino acid acetyltransferase</fullName>
    </submittedName>
</protein>
<feature type="domain" description="N-acetyltransferase" evidence="1">
    <location>
        <begin position="13"/>
        <end position="179"/>
    </location>
</feature>
<dbReference type="InterPro" id="IPR016181">
    <property type="entry name" value="Acyl_CoA_acyltransferase"/>
</dbReference>
<dbReference type="AlphaFoldDB" id="A0A919GUZ4"/>
<evidence type="ECO:0000259" key="1">
    <source>
        <dbReference type="PROSITE" id="PS51186"/>
    </source>
</evidence>
<dbReference type="PANTHER" id="PTHR43610">
    <property type="entry name" value="BLL6696 PROTEIN"/>
    <property type="match status" value="1"/>
</dbReference>
<dbReference type="Proteomes" id="UP000600026">
    <property type="component" value="Unassembled WGS sequence"/>
</dbReference>
<evidence type="ECO:0000313" key="3">
    <source>
        <dbReference type="Proteomes" id="UP000600026"/>
    </source>
</evidence>
<name>A0A919GUZ4_9ACTN</name>
<gene>
    <name evidence="2" type="ORF">Sxan_25610</name>
</gene>
<dbReference type="InterPro" id="IPR000182">
    <property type="entry name" value="GNAT_dom"/>
</dbReference>
<dbReference type="OrthoDB" id="9795199at2"/>
<dbReference type="PROSITE" id="PS51186">
    <property type="entry name" value="GNAT"/>
    <property type="match status" value="1"/>
</dbReference>
<dbReference type="RefSeq" id="WP_037893019.1">
    <property type="nucleotide sequence ID" value="NZ_BNEE01000006.1"/>
</dbReference>
<evidence type="ECO:0000313" key="2">
    <source>
        <dbReference type="EMBL" id="GHI85197.1"/>
    </source>
</evidence>
<dbReference type="PANTHER" id="PTHR43610:SF1">
    <property type="entry name" value="N-ACETYLTRANSFERASE DOMAIN-CONTAINING PROTEIN"/>
    <property type="match status" value="1"/>
</dbReference>
<organism evidence="2 3">
    <name type="scientific">Streptomyces xanthophaeus</name>
    <dbReference type="NCBI Taxonomy" id="67385"/>
    <lineage>
        <taxon>Bacteria</taxon>
        <taxon>Bacillati</taxon>
        <taxon>Actinomycetota</taxon>
        <taxon>Actinomycetes</taxon>
        <taxon>Kitasatosporales</taxon>
        <taxon>Streptomycetaceae</taxon>
        <taxon>Streptomyces</taxon>
    </lineage>
</organism>
<sequence>MEHATLERDGGRVRLEPLESRHHDGLCEAVRDGSLWELAVTRVPHPDEVRGFITEALAARAAGTQLPYATVDTSSGRIAGSTRLMAIESAHRRLEIGWTFLGRSWQGTGVNTEAKLLMLAHAFESMGMNRVELLTDVRNTRSRAAIAGLGATHEGTLRRHMVMRDGWVRDTAVYALTRPEWPASKAALEARLPLGGRARGARPSP</sequence>
<comment type="caution">
    <text evidence="2">The sequence shown here is derived from an EMBL/GenBank/DDBJ whole genome shotgun (WGS) entry which is preliminary data.</text>
</comment>
<dbReference type="SUPFAM" id="SSF55729">
    <property type="entry name" value="Acyl-CoA N-acyltransferases (Nat)"/>
    <property type="match status" value="1"/>
</dbReference>
<reference evidence="2" key="1">
    <citation type="submission" date="2020-09" db="EMBL/GenBank/DDBJ databases">
        <title>Whole genome shotgun sequence of Streptomyces xanthophaeus NBRC 12829.</title>
        <authorList>
            <person name="Komaki H."/>
            <person name="Tamura T."/>
        </authorList>
    </citation>
    <scope>NUCLEOTIDE SEQUENCE</scope>
    <source>
        <strain evidence="2">NBRC 12829</strain>
    </source>
</reference>
<keyword evidence="3" id="KW-1185">Reference proteome</keyword>